<feature type="compositionally biased region" description="Basic and acidic residues" evidence="1">
    <location>
        <begin position="619"/>
        <end position="642"/>
    </location>
</feature>
<dbReference type="Proteomes" id="UP000585474">
    <property type="component" value="Unassembled WGS sequence"/>
</dbReference>
<name>A0A7J0H9G4_9ERIC</name>
<dbReference type="OrthoDB" id="427924at2759"/>
<dbReference type="PANTHER" id="PTHR33240">
    <property type="entry name" value="OS08G0508500 PROTEIN"/>
    <property type="match status" value="1"/>
</dbReference>
<organism evidence="2 3">
    <name type="scientific">Actinidia rufa</name>
    <dbReference type="NCBI Taxonomy" id="165716"/>
    <lineage>
        <taxon>Eukaryota</taxon>
        <taxon>Viridiplantae</taxon>
        <taxon>Streptophyta</taxon>
        <taxon>Embryophyta</taxon>
        <taxon>Tracheophyta</taxon>
        <taxon>Spermatophyta</taxon>
        <taxon>Magnoliopsida</taxon>
        <taxon>eudicotyledons</taxon>
        <taxon>Gunneridae</taxon>
        <taxon>Pentapetalae</taxon>
        <taxon>asterids</taxon>
        <taxon>Ericales</taxon>
        <taxon>Actinidiaceae</taxon>
        <taxon>Actinidia</taxon>
    </lineage>
</organism>
<evidence type="ECO:0000256" key="1">
    <source>
        <dbReference type="SAM" id="MobiDB-lite"/>
    </source>
</evidence>
<protein>
    <submittedName>
        <fullName evidence="2">Uncharacterized protein</fullName>
    </submittedName>
</protein>
<evidence type="ECO:0000313" key="2">
    <source>
        <dbReference type="EMBL" id="GFZ19591.1"/>
    </source>
</evidence>
<gene>
    <name evidence="2" type="ORF">Acr_28g0002960</name>
</gene>
<sequence length="642" mass="71636">MTRRITRAPVKGVLQGAIVTNPLVLTLDMESEVQKYLSCDPEAKPKIRLVRPICEEDHLARLGVYEGKTDPMDHLYNNLMMLQGASDKVMCKAFSETLKGSARVRQKYTSHLFAIHQKDGKNLKDYIRRFNQAVLEIEDPSDKVIVMAMMEELRLGPMMFVADRPRPTTPERGYFDSKPTDGDIQTMHGVFGLGACSTSSRKRYAMEVKRRVEEEVCNLSSPMTDVSPLITFTNEDLRGLHLPHDDALVVSVTIANYSVQRILIDNGSSADILFISAFDKMKIGKDKLHPFRAPLIGFGITSLSLIMLAKDELVSFMDAFFGYHQIKLHPSNIEKTSSRKEGGTATRSAEFTYVEEDDALDPNVKLAKEGEAEEKDGDTMRWKIFVDRSSNCHGCGVGLILQTHSGGQMEYAIHVGFKATNNEVKYCHPRNSLQEILLRSTSEMSPTRRGRVCAERDLLRASTAPLRGEVAGMPTFRTTNFDKETNEMELRLNLDLLGKKRESAQVCQAAYKHQTRMKGSLVEGHLARASRDDGLASLRKLDVVAHLGSLCWSLSQARVWRPQLRGSPIGLAGSSLEGSPMSLVIVTQHGKLSYVALVLLPASQGRQRLLLGSLSPTSPDRDERDHLPLQHGLHSRDMTSTR</sequence>
<dbReference type="PANTHER" id="PTHR33240:SF15">
    <property type="entry name" value="GAG-PRO-LIKE PROTEIN"/>
    <property type="match status" value="1"/>
</dbReference>
<comment type="caution">
    <text evidence="2">The sequence shown here is derived from an EMBL/GenBank/DDBJ whole genome shotgun (WGS) entry which is preliminary data.</text>
</comment>
<feature type="region of interest" description="Disordered" evidence="1">
    <location>
        <begin position="612"/>
        <end position="642"/>
    </location>
</feature>
<evidence type="ECO:0000313" key="3">
    <source>
        <dbReference type="Proteomes" id="UP000585474"/>
    </source>
</evidence>
<keyword evidence="3" id="KW-1185">Reference proteome</keyword>
<dbReference type="EMBL" id="BJWL01000028">
    <property type="protein sequence ID" value="GFZ19591.1"/>
    <property type="molecule type" value="Genomic_DNA"/>
</dbReference>
<proteinExistence type="predicted"/>
<reference evidence="2 3" key="1">
    <citation type="submission" date="2019-07" db="EMBL/GenBank/DDBJ databases">
        <title>De Novo Assembly of kiwifruit Actinidia rufa.</title>
        <authorList>
            <person name="Sugita-Konishi S."/>
            <person name="Sato K."/>
            <person name="Mori E."/>
            <person name="Abe Y."/>
            <person name="Kisaki G."/>
            <person name="Hamano K."/>
            <person name="Suezawa K."/>
            <person name="Otani M."/>
            <person name="Fukuda T."/>
            <person name="Manabe T."/>
            <person name="Gomi K."/>
            <person name="Tabuchi M."/>
            <person name="Akimitsu K."/>
            <person name="Kataoka I."/>
        </authorList>
    </citation>
    <scope>NUCLEOTIDE SEQUENCE [LARGE SCALE GENOMIC DNA]</scope>
    <source>
        <strain evidence="3">cv. Fuchu</strain>
    </source>
</reference>
<accession>A0A7J0H9G4</accession>
<dbReference type="AlphaFoldDB" id="A0A7J0H9G4"/>